<dbReference type="Proteomes" id="UP000245626">
    <property type="component" value="Unassembled WGS sequence"/>
</dbReference>
<organism evidence="1 2">
    <name type="scientific">Violaceomyces palustris</name>
    <dbReference type="NCBI Taxonomy" id="1673888"/>
    <lineage>
        <taxon>Eukaryota</taxon>
        <taxon>Fungi</taxon>
        <taxon>Dikarya</taxon>
        <taxon>Basidiomycota</taxon>
        <taxon>Ustilaginomycotina</taxon>
        <taxon>Ustilaginomycetes</taxon>
        <taxon>Violaceomycetales</taxon>
        <taxon>Violaceomycetaceae</taxon>
        <taxon>Violaceomyces</taxon>
    </lineage>
</organism>
<evidence type="ECO:0000313" key="2">
    <source>
        <dbReference type="Proteomes" id="UP000245626"/>
    </source>
</evidence>
<name>A0ACD0NXX0_9BASI</name>
<evidence type="ECO:0000313" key="1">
    <source>
        <dbReference type="EMBL" id="PWN50688.1"/>
    </source>
</evidence>
<reference evidence="1 2" key="1">
    <citation type="journal article" date="2018" name="Mol. Biol. Evol.">
        <title>Broad Genomic Sampling Reveals a Smut Pathogenic Ancestry of the Fungal Clade Ustilaginomycotina.</title>
        <authorList>
            <person name="Kijpornyongpan T."/>
            <person name="Mondo S.J."/>
            <person name="Barry K."/>
            <person name="Sandor L."/>
            <person name="Lee J."/>
            <person name="Lipzen A."/>
            <person name="Pangilinan J."/>
            <person name="LaButti K."/>
            <person name="Hainaut M."/>
            <person name="Henrissat B."/>
            <person name="Grigoriev I.V."/>
            <person name="Spatafora J.W."/>
            <person name="Aime M.C."/>
        </authorList>
    </citation>
    <scope>NUCLEOTIDE SEQUENCE [LARGE SCALE GENOMIC DNA]</scope>
    <source>
        <strain evidence="1 2">SA 807</strain>
    </source>
</reference>
<dbReference type="EMBL" id="KZ819907">
    <property type="protein sequence ID" value="PWN50688.1"/>
    <property type="molecule type" value="Genomic_DNA"/>
</dbReference>
<accession>A0ACD0NXX0</accession>
<sequence>MLPRPGSSLLSGSARKSGISLALNGSSANGNVSFHDRLSARSRVTNLGILILLSFASLSALFNLRYMLFGTISKSNPPPPGYSSWATFHGYTPDSLSKSVPPPRNGTESLNHLVLVVGHAIWAGCDVKGRENDENWILEEYQKGGSVKSFYKHIEKGVQIASKDPEALLVFSGGQTRNQSLQTEAESYFSLAVSSGLELPIIQGSLHEGDLQTSLGDSKAKTQVGELAHANAAVATAHGLQDVRMTTENFALDSFENLLFSIARFREYTGFYPERITVVGYAFKKARFEELHAKAIRWPTRTYIAGGQRAFSYVGIDDEGEDNSLAYQGERLKGYSLFEKDMYGCHGKLKDKRIERNPTRRFHPYFSSAPELADLLNWCPPKDSGLQGVYPMNLPWDLRVTGSGWGRGAQALRAKQSKGKKLPDIRWLTFGRERN</sequence>
<keyword evidence="2" id="KW-1185">Reference proteome</keyword>
<protein>
    <submittedName>
        <fullName evidence="1">Uncharacterized protein</fullName>
    </submittedName>
</protein>
<proteinExistence type="predicted"/>
<gene>
    <name evidence="1" type="ORF">IE53DRAFT_82682</name>
</gene>